<sequence length="149" mass="16434">PFSILSVNHVRMFLMGCYLLTEVSGVWTRGTCVILYTEFNCKGFEVMMRPGTLSHENLATLGFDSLAKSMAPCEIRPEEKGIEPSGGVDQKSDLMSLPLLICALLTLVNFCFTVVTIRRSPNSIKSAASYFPLPPTPPCHENIYGVIEN</sequence>
<evidence type="ECO:0008006" key="5">
    <source>
        <dbReference type="Google" id="ProtNLM"/>
    </source>
</evidence>
<accession>A0AAV5W1X9</accession>
<dbReference type="Proteomes" id="UP001432322">
    <property type="component" value="Unassembled WGS sequence"/>
</dbReference>
<feature type="non-terminal residue" evidence="3">
    <location>
        <position position="1"/>
    </location>
</feature>
<evidence type="ECO:0000256" key="2">
    <source>
        <dbReference type="SAM" id="SignalP"/>
    </source>
</evidence>
<name>A0AAV5W1X9_9BILA</name>
<feature type="transmembrane region" description="Helical" evidence="1">
    <location>
        <begin position="97"/>
        <end position="117"/>
    </location>
</feature>
<evidence type="ECO:0000313" key="4">
    <source>
        <dbReference type="Proteomes" id="UP001432322"/>
    </source>
</evidence>
<dbReference type="EMBL" id="BTSY01000004">
    <property type="protein sequence ID" value="GMT25837.1"/>
    <property type="molecule type" value="Genomic_DNA"/>
</dbReference>
<reference evidence="3" key="1">
    <citation type="submission" date="2023-10" db="EMBL/GenBank/DDBJ databases">
        <title>Genome assembly of Pristionchus species.</title>
        <authorList>
            <person name="Yoshida K."/>
            <person name="Sommer R.J."/>
        </authorList>
    </citation>
    <scope>NUCLEOTIDE SEQUENCE</scope>
    <source>
        <strain evidence="3">RS5133</strain>
    </source>
</reference>
<dbReference type="AlphaFoldDB" id="A0AAV5W1X9"/>
<evidence type="ECO:0000256" key="1">
    <source>
        <dbReference type="SAM" id="Phobius"/>
    </source>
</evidence>
<keyword evidence="2" id="KW-0732">Signal</keyword>
<evidence type="ECO:0000313" key="3">
    <source>
        <dbReference type="EMBL" id="GMT25837.1"/>
    </source>
</evidence>
<proteinExistence type="predicted"/>
<feature type="chain" id="PRO_5043450678" description="G protein-coupled receptor" evidence="2">
    <location>
        <begin position="29"/>
        <end position="149"/>
    </location>
</feature>
<comment type="caution">
    <text evidence="3">The sequence shown here is derived from an EMBL/GenBank/DDBJ whole genome shotgun (WGS) entry which is preliminary data.</text>
</comment>
<feature type="signal peptide" evidence="2">
    <location>
        <begin position="1"/>
        <end position="28"/>
    </location>
</feature>
<keyword evidence="1" id="KW-0472">Membrane</keyword>
<keyword evidence="1" id="KW-1133">Transmembrane helix</keyword>
<organism evidence="3 4">
    <name type="scientific">Pristionchus fissidentatus</name>
    <dbReference type="NCBI Taxonomy" id="1538716"/>
    <lineage>
        <taxon>Eukaryota</taxon>
        <taxon>Metazoa</taxon>
        <taxon>Ecdysozoa</taxon>
        <taxon>Nematoda</taxon>
        <taxon>Chromadorea</taxon>
        <taxon>Rhabditida</taxon>
        <taxon>Rhabditina</taxon>
        <taxon>Diplogasteromorpha</taxon>
        <taxon>Diplogasteroidea</taxon>
        <taxon>Neodiplogasteridae</taxon>
        <taxon>Pristionchus</taxon>
    </lineage>
</organism>
<gene>
    <name evidence="3" type="ORF">PFISCL1PPCAC_17134</name>
</gene>
<protein>
    <recommendedName>
        <fullName evidence="5">G protein-coupled receptor</fullName>
    </recommendedName>
</protein>
<keyword evidence="4" id="KW-1185">Reference proteome</keyword>
<keyword evidence="1" id="KW-0812">Transmembrane</keyword>